<gene>
    <name evidence="2" type="ORF">GBA63_19435</name>
</gene>
<dbReference type="KEGG" id="rub:GBA63_19435"/>
<protein>
    <recommendedName>
        <fullName evidence="1">Hemerythrin-like domain-containing protein</fullName>
    </recommendedName>
</protein>
<proteinExistence type="predicted"/>
<evidence type="ECO:0000313" key="2">
    <source>
        <dbReference type="EMBL" id="QIN84575.1"/>
    </source>
</evidence>
<evidence type="ECO:0000313" key="3">
    <source>
        <dbReference type="Proteomes" id="UP000501452"/>
    </source>
</evidence>
<feature type="domain" description="Hemerythrin-like" evidence="1">
    <location>
        <begin position="30"/>
        <end position="157"/>
    </location>
</feature>
<name>A0A6G8QDJ9_9ACTN</name>
<dbReference type="Proteomes" id="UP000501452">
    <property type="component" value="Chromosome"/>
</dbReference>
<evidence type="ECO:0000259" key="1">
    <source>
        <dbReference type="Pfam" id="PF01814"/>
    </source>
</evidence>
<dbReference type="EMBL" id="CP045119">
    <property type="protein sequence ID" value="QIN84575.1"/>
    <property type="molecule type" value="Genomic_DNA"/>
</dbReference>
<accession>A0A6G8QDJ9</accession>
<keyword evidence="3" id="KW-1185">Reference proteome</keyword>
<organism evidence="2 3">
    <name type="scientific">Rubrobacter tropicus</name>
    <dbReference type="NCBI Taxonomy" id="2653851"/>
    <lineage>
        <taxon>Bacteria</taxon>
        <taxon>Bacillati</taxon>
        <taxon>Actinomycetota</taxon>
        <taxon>Rubrobacteria</taxon>
        <taxon>Rubrobacterales</taxon>
        <taxon>Rubrobacteraceae</taxon>
        <taxon>Rubrobacter</taxon>
    </lineage>
</organism>
<dbReference type="Pfam" id="PF01814">
    <property type="entry name" value="Hemerythrin"/>
    <property type="match status" value="1"/>
</dbReference>
<dbReference type="AlphaFoldDB" id="A0A6G8QDJ9"/>
<dbReference type="Gene3D" id="1.20.120.520">
    <property type="entry name" value="nmb1532 protein domain like"/>
    <property type="match status" value="1"/>
</dbReference>
<sequence>MPVERLLEELNRVVDISRQEPPPSSFLSLLETHEWLDEHFLLHQEALLAQDLLLALQILEKVEEGQREHIRVEEEILLPVYARAGQIPGGNPEFYINEHRKMLTILDGFKETLPRLIEKSPGERRREIIELFDQGYWFKRLLEHHDNREENILYPVLDGVTSEEEREELLEKCFPE</sequence>
<reference evidence="2 3" key="1">
    <citation type="submission" date="2019-10" db="EMBL/GenBank/DDBJ databases">
        <title>Rubrobacter sp nov SCSIO 52090 isolated from a deep-sea sediment in the South China Sea.</title>
        <authorList>
            <person name="Chen R.W."/>
        </authorList>
    </citation>
    <scope>NUCLEOTIDE SEQUENCE [LARGE SCALE GENOMIC DNA]</scope>
    <source>
        <strain evidence="2 3">SCSIO 52909</strain>
    </source>
</reference>
<dbReference type="InterPro" id="IPR012312">
    <property type="entry name" value="Hemerythrin-like"/>
</dbReference>